<evidence type="ECO:0000313" key="2">
    <source>
        <dbReference type="EMBL" id="SDW67337.1"/>
    </source>
</evidence>
<dbReference type="InterPro" id="IPR006311">
    <property type="entry name" value="TAT_signal"/>
</dbReference>
<dbReference type="STRING" id="564137.SAMN04488238_10360"/>
<feature type="region of interest" description="Disordered" evidence="1">
    <location>
        <begin position="219"/>
        <end position="243"/>
    </location>
</feature>
<dbReference type="InterPro" id="IPR027056">
    <property type="entry name" value="Gluconate_2DH_su3"/>
</dbReference>
<dbReference type="EMBL" id="FNOM01000003">
    <property type="protein sequence ID" value="SDW67337.1"/>
    <property type="molecule type" value="Genomic_DNA"/>
</dbReference>
<evidence type="ECO:0000313" key="3">
    <source>
        <dbReference type="Proteomes" id="UP000198539"/>
    </source>
</evidence>
<dbReference type="RefSeq" id="WP_092886422.1">
    <property type="nucleotide sequence ID" value="NZ_CP061498.1"/>
</dbReference>
<dbReference type="OrthoDB" id="8400810at2"/>
<keyword evidence="3" id="KW-1185">Reference proteome</keyword>
<reference evidence="2 3" key="1">
    <citation type="submission" date="2016-10" db="EMBL/GenBank/DDBJ databases">
        <authorList>
            <person name="de Groot N.N."/>
        </authorList>
    </citation>
    <scope>NUCLEOTIDE SEQUENCE [LARGE SCALE GENOMIC DNA]</scope>
    <source>
        <strain evidence="2 3">CGMCC 1.8894</strain>
    </source>
</reference>
<sequence length="243" mass="26814">MQDTYSGRTSGYSRRAVLRQIGASGVSAALFQLGGVKHAFAQLDDRPWSYLRDVEARWLAAACDTLIPEDDYPSATQAGVVDFIDFQLATDYGRGARLYMQGPHDLGTPDQGYQLAFPPQMLFRRAIETLSTNAPSLSDLDVEGRLTAMQDLSERDDMLTDDIPTATFFNELLNLTNQGYFADPMYLGNHDYAGWRMVGFPGAHAYYMHSVDDHNRPYPAPPMGVAHQPGAGSSPPRAISAKR</sequence>
<gene>
    <name evidence="2" type="ORF">SAMN04488238_10360</name>
</gene>
<dbReference type="AlphaFoldDB" id="A0A1H2VG57"/>
<dbReference type="Pfam" id="PF13618">
    <property type="entry name" value="Gluconate_2-dh3"/>
    <property type="match status" value="1"/>
</dbReference>
<dbReference type="Proteomes" id="UP000198539">
    <property type="component" value="Unassembled WGS sequence"/>
</dbReference>
<dbReference type="PROSITE" id="PS51318">
    <property type="entry name" value="TAT"/>
    <property type="match status" value="1"/>
</dbReference>
<protein>
    <submittedName>
        <fullName evidence="2">Gluconate 2-dehydrogenase gamma chain</fullName>
    </submittedName>
</protein>
<name>A0A1H2VG57_9RHOB</name>
<organism evidence="2 3">
    <name type="scientific">Roseicitreum antarcticum</name>
    <dbReference type="NCBI Taxonomy" id="564137"/>
    <lineage>
        <taxon>Bacteria</taxon>
        <taxon>Pseudomonadati</taxon>
        <taxon>Pseudomonadota</taxon>
        <taxon>Alphaproteobacteria</taxon>
        <taxon>Rhodobacterales</taxon>
        <taxon>Paracoccaceae</taxon>
        <taxon>Roseicitreum</taxon>
    </lineage>
</organism>
<evidence type="ECO:0000256" key="1">
    <source>
        <dbReference type="SAM" id="MobiDB-lite"/>
    </source>
</evidence>
<proteinExistence type="predicted"/>
<accession>A0A1H2VG57</accession>